<keyword evidence="3" id="KW-0813">Transport</keyword>
<dbReference type="InParanoid" id="A0A7G1G6J7"/>
<dbReference type="PANTHER" id="PTHR34702">
    <property type="entry name" value="NA(+)/H(+) ANTIPORTER SUBUNIT F1"/>
    <property type="match status" value="1"/>
</dbReference>
<dbReference type="EMBL" id="AP018712">
    <property type="protein sequence ID" value="BBE32071.1"/>
    <property type="molecule type" value="Genomic_DNA"/>
</dbReference>
<evidence type="ECO:0000256" key="1">
    <source>
        <dbReference type="ARBA" id="ARBA00004651"/>
    </source>
</evidence>
<dbReference type="RefSeq" id="WP_190614926.1">
    <property type="nucleotide sequence ID" value="NZ_AP018712.1"/>
</dbReference>
<evidence type="ECO:0000256" key="6">
    <source>
        <dbReference type="ARBA" id="ARBA00022989"/>
    </source>
</evidence>
<sequence length="88" mass="10155">MIENILEILLMIPIILTMTKLIVGPTSWDRLLAYASFSTKIVILMIFYTFISEQLILLDMIIVVLILNIWGILITTRFLKKVVLKDDS</sequence>
<dbReference type="GO" id="GO:0005886">
    <property type="term" value="C:plasma membrane"/>
    <property type="evidence" value="ECO:0007669"/>
    <property type="project" value="UniProtKB-SubCell"/>
</dbReference>
<organism evidence="9 10">
    <name type="scientific">Tepiditoga spiralis</name>
    <dbReference type="NCBI Taxonomy" id="2108365"/>
    <lineage>
        <taxon>Bacteria</taxon>
        <taxon>Thermotogati</taxon>
        <taxon>Thermotogota</taxon>
        <taxon>Thermotogae</taxon>
        <taxon>Petrotogales</taxon>
        <taxon>Petrotogaceae</taxon>
        <taxon>Tepiditoga</taxon>
    </lineage>
</organism>
<evidence type="ECO:0000256" key="4">
    <source>
        <dbReference type="ARBA" id="ARBA00022475"/>
    </source>
</evidence>
<evidence type="ECO:0000256" key="8">
    <source>
        <dbReference type="SAM" id="Phobius"/>
    </source>
</evidence>
<dbReference type="GO" id="GO:0015385">
    <property type="term" value="F:sodium:proton antiporter activity"/>
    <property type="evidence" value="ECO:0007669"/>
    <property type="project" value="TreeGrafter"/>
</dbReference>
<comment type="subcellular location">
    <subcellularLocation>
        <location evidence="1">Cell membrane</location>
        <topology evidence="1">Multi-pass membrane protein</topology>
    </subcellularLocation>
</comment>
<comment type="similarity">
    <text evidence="2">Belongs to the CPA3 antiporters (TC 2.A.63) subunit F family.</text>
</comment>
<gene>
    <name evidence="9" type="ORF">OSSY52_22120</name>
</gene>
<dbReference type="KEGG" id="ocy:OSSY52_22120"/>
<evidence type="ECO:0000256" key="3">
    <source>
        <dbReference type="ARBA" id="ARBA00022448"/>
    </source>
</evidence>
<dbReference type="Proteomes" id="UP000516361">
    <property type="component" value="Chromosome"/>
</dbReference>
<feature type="transmembrane region" description="Helical" evidence="8">
    <location>
        <begin position="31"/>
        <end position="51"/>
    </location>
</feature>
<dbReference type="Pfam" id="PF04066">
    <property type="entry name" value="MrpF_PhaF"/>
    <property type="match status" value="1"/>
</dbReference>
<feature type="transmembrane region" description="Helical" evidence="8">
    <location>
        <begin position="6"/>
        <end position="24"/>
    </location>
</feature>
<protein>
    <recommendedName>
        <fullName evidence="11">Cation:proton antiporter</fullName>
    </recommendedName>
</protein>
<evidence type="ECO:0000256" key="2">
    <source>
        <dbReference type="ARBA" id="ARBA00009212"/>
    </source>
</evidence>
<accession>A0A7G1G6J7</accession>
<keyword evidence="4" id="KW-1003">Cell membrane</keyword>
<feature type="transmembrane region" description="Helical" evidence="8">
    <location>
        <begin position="57"/>
        <end position="79"/>
    </location>
</feature>
<keyword evidence="7 8" id="KW-0472">Membrane</keyword>
<name>A0A7G1G6J7_9BACT</name>
<reference evidence="9 10" key="1">
    <citation type="submission" date="2018-06" db="EMBL/GenBank/DDBJ databases">
        <title>Genome sequencing of Oceanotoga sp. sy52.</title>
        <authorList>
            <person name="Mori K."/>
        </authorList>
    </citation>
    <scope>NUCLEOTIDE SEQUENCE [LARGE SCALE GENOMIC DNA]</scope>
    <source>
        <strain evidence="10">sy52</strain>
    </source>
</reference>
<keyword evidence="5 8" id="KW-0812">Transmembrane</keyword>
<evidence type="ECO:0000313" key="9">
    <source>
        <dbReference type="EMBL" id="BBE32071.1"/>
    </source>
</evidence>
<evidence type="ECO:0008006" key="11">
    <source>
        <dbReference type="Google" id="ProtNLM"/>
    </source>
</evidence>
<keyword evidence="10" id="KW-1185">Reference proteome</keyword>
<dbReference type="InterPro" id="IPR007208">
    <property type="entry name" value="MrpF/PhaF-like"/>
</dbReference>
<dbReference type="PANTHER" id="PTHR34702:SF1">
    <property type="entry name" value="NA(+)_H(+) ANTIPORTER SUBUNIT F"/>
    <property type="match status" value="1"/>
</dbReference>
<keyword evidence="6 8" id="KW-1133">Transmembrane helix</keyword>
<proteinExistence type="inferred from homology"/>
<evidence type="ECO:0000256" key="5">
    <source>
        <dbReference type="ARBA" id="ARBA00022692"/>
    </source>
</evidence>
<dbReference type="AlphaFoldDB" id="A0A7G1G6J7"/>
<evidence type="ECO:0000313" key="10">
    <source>
        <dbReference type="Proteomes" id="UP000516361"/>
    </source>
</evidence>
<evidence type="ECO:0000256" key="7">
    <source>
        <dbReference type="ARBA" id="ARBA00023136"/>
    </source>
</evidence>